<dbReference type="GO" id="GO:0030246">
    <property type="term" value="F:carbohydrate binding"/>
    <property type="evidence" value="ECO:0007669"/>
    <property type="project" value="InterPro"/>
</dbReference>
<dbReference type="HOGENOM" id="CLU_006298_0_0_0"/>
<dbReference type="InterPro" id="IPR013784">
    <property type="entry name" value="Carb-bd-like_fold"/>
</dbReference>
<dbReference type="InParanoid" id="Q023L4"/>
<dbReference type="InterPro" id="IPR036942">
    <property type="entry name" value="Beta-barrel_TonB_sf"/>
</dbReference>
<dbReference type="GO" id="GO:0009279">
    <property type="term" value="C:cell outer membrane"/>
    <property type="evidence" value="ECO:0007669"/>
    <property type="project" value="UniProtKB-SubCell"/>
</dbReference>
<dbReference type="InterPro" id="IPR057601">
    <property type="entry name" value="Oar-like_b-barrel"/>
</dbReference>
<keyword evidence="6" id="KW-0998">Cell outer membrane</keyword>
<dbReference type="KEGG" id="sus:Acid_2840"/>
<dbReference type="Gene3D" id="2.60.40.1120">
    <property type="entry name" value="Carboxypeptidase-like, regulatory domain"/>
    <property type="match status" value="1"/>
</dbReference>
<dbReference type="SUPFAM" id="SSF56935">
    <property type="entry name" value="Porins"/>
    <property type="match status" value="1"/>
</dbReference>
<dbReference type="STRING" id="234267.Acid_2840"/>
<dbReference type="EMBL" id="CP000473">
    <property type="protein sequence ID" value="ABJ83826.1"/>
    <property type="molecule type" value="Genomic_DNA"/>
</dbReference>
<evidence type="ECO:0000256" key="7">
    <source>
        <dbReference type="SAM" id="SignalP"/>
    </source>
</evidence>
<dbReference type="AlphaFoldDB" id="Q023L4"/>
<feature type="chain" id="PRO_5004163067" description="TonB-dependent transporter Oar-like beta-barrel domain-containing protein" evidence="7">
    <location>
        <begin position="18"/>
        <end position="1065"/>
    </location>
</feature>
<keyword evidence="5" id="KW-0472">Membrane</keyword>
<evidence type="ECO:0000256" key="3">
    <source>
        <dbReference type="ARBA" id="ARBA00022452"/>
    </source>
</evidence>
<keyword evidence="4" id="KW-0812">Transmembrane</keyword>
<gene>
    <name evidence="9" type="ordered locus">Acid_2840</name>
</gene>
<keyword evidence="7" id="KW-0732">Signal</keyword>
<dbReference type="Pfam" id="PF25183">
    <property type="entry name" value="OMP_b-brl_4"/>
    <property type="match status" value="1"/>
</dbReference>
<evidence type="ECO:0000259" key="8">
    <source>
        <dbReference type="Pfam" id="PF25183"/>
    </source>
</evidence>
<comment type="subcellular location">
    <subcellularLocation>
        <location evidence="1">Cell outer membrane</location>
        <topology evidence="1">Multi-pass membrane protein</topology>
    </subcellularLocation>
</comment>
<evidence type="ECO:0000313" key="9">
    <source>
        <dbReference type="EMBL" id="ABJ83826.1"/>
    </source>
</evidence>
<evidence type="ECO:0000256" key="2">
    <source>
        <dbReference type="ARBA" id="ARBA00022448"/>
    </source>
</evidence>
<dbReference type="InterPro" id="IPR039426">
    <property type="entry name" value="TonB-dep_rcpt-like"/>
</dbReference>
<evidence type="ECO:0000256" key="6">
    <source>
        <dbReference type="ARBA" id="ARBA00023237"/>
    </source>
</evidence>
<name>Q023L4_SOLUE</name>
<dbReference type="eggNOG" id="COG3485">
    <property type="taxonomic scope" value="Bacteria"/>
</dbReference>
<sequence precursor="true">MLFLSTAIFLTSHCAFAQAGRAELIGTIQDPSGLAVSKAAITAEDQATLARYSGVSDESGEYHLLGMPAGSYTLTVEHPGFRLHRQTGIMLRLGGRVQLDVKLEVGQPSQSVEVTAAASLLQTASGEVSQNVDEKKITTLPLDGRNFIPLVTLSPGVALPNGQFLPRINGSRPRTNEYIYDGISVLQPEPGQVVYYPILDGMAEFKLNVNAYSPEYGRSNGGAVMVIGKSGTNELHGSLFEFFRNEALNARNLFAQPGPKPEFRRNQYGLTLGGPIQANKIFFFADWQGTRLRTGITRFSVVPTLAQRQGVFTQAIFDPASSPRTQFPDNTIPASRFDPIAAQVLQHYPLPNVAGANNFVRTATEPDSQDQADFRIDRYIGAHHRIFGRYTFFRDDDTPVTPLPDGSGSLTSGAIGHAITRGDAFAGDYSRVISPTALNQLRIGYSRRDLNQRSLQDGGVTVPGLPANSFASVLPIFTVAGFQQVGPTTAANSDFTTSMTELLDTFTIVRRRHTFKIGVDLRREALDVLNPPNPTGSFGFATTGTNNASVTGSGNALASLLLGQVNAFTIDIQQHVIQPRAHIAEFFFGDDWKLSPRLTLNLGARYALNFPSTEIHNQGAVFNLQTQVLDFPDTARNLECCDIGPRVGLAYRASESWVLRAGYGMVFFEQSGITTPFTIPQFPFVQTVGQQSADNLNAAFALSSGPSVQVTPPNPNSGLGQGVFSADRNNGSGYSQQWNFTVQRSLGSNWNLELGYLGSKNTRLGIPDANINQLPSQYLSQGAALLIKVPNPYAGQIPASSSLGAATLAQQQLLRPFPRFTTVALFRDNVGNSTYNAATAKLEKRLSRGLTVNAAYTFSKLIDDASSVFSQTIFTGPVLNSTGAADAFNRHLEKDVSSGDIPRVFALGWVYDIPRIWKISGWQVAGLVRVQAGDAVPVTQATNNNASLGFAVQRPNRIADPNHLDGRTIAHYFNTADFTAAPQFVIGNSSRNPVRGPGLQNADLMIGKTFRLRERLNLEFRAEAFNVSNTPPLNDPNGSFGSAAFGSITSAGNPRVFEFVGKLHF</sequence>
<organism evidence="9">
    <name type="scientific">Solibacter usitatus (strain Ellin6076)</name>
    <dbReference type="NCBI Taxonomy" id="234267"/>
    <lineage>
        <taxon>Bacteria</taxon>
        <taxon>Pseudomonadati</taxon>
        <taxon>Acidobacteriota</taxon>
        <taxon>Terriglobia</taxon>
        <taxon>Bryobacterales</taxon>
        <taxon>Solibacteraceae</taxon>
        <taxon>Candidatus Solibacter</taxon>
    </lineage>
</organism>
<dbReference type="Gene3D" id="2.40.170.20">
    <property type="entry name" value="TonB-dependent receptor, beta-barrel domain"/>
    <property type="match status" value="1"/>
</dbReference>
<reference evidence="9" key="1">
    <citation type="submission" date="2006-10" db="EMBL/GenBank/DDBJ databases">
        <title>Complete sequence of Solibacter usitatus Ellin6076.</title>
        <authorList>
            <consortium name="US DOE Joint Genome Institute"/>
            <person name="Copeland A."/>
            <person name="Lucas S."/>
            <person name="Lapidus A."/>
            <person name="Barry K."/>
            <person name="Detter J.C."/>
            <person name="Glavina del Rio T."/>
            <person name="Hammon N."/>
            <person name="Israni S."/>
            <person name="Dalin E."/>
            <person name="Tice H."/>
            <person name="Pitluck S."/>
            <person name="Thompson L.S."/>
            <person name="Brettin T."/>
            <person name="Bruce D."/>
            <person name="Han C."/>
            <person name="Tapia R."/>
            <person name="Gilna P."/>
            <person name="Schmutz J."/>
            <person name="Larimer F."/>
            <person name="Land M."/>
            <person name="Hauser L."/>
            <person name="Kyrpides N."/>
            <person name="Mikhailova N."/>
            <person name="Janssen P.H."/>
            <person name="Kuske C.R."/>
            <person name="Richardson P."/>
        </authorList>
    </citation>
    <scope>NUCLEOTIDE SEQUENCE</scope>
    <source>
        <strain evidence="9">Ellin6076</strain>
    </source>
</reference>
<evidence type="ECO:0000256" key="4">
    <source>
        <dbReference type="ARBA" id="ARBA00022692"/>
    </source>
</evidence>
<keyword evidence="3" id="KW-1134">Transmembrane beta strand</keyword>
<feature type="domain" description="TonB-dependent transporter Oar-like beta-barrel" evidence="8">
    <location>
        <begin position="229"/>
        <end position="1056"/>
    </location>
</feature>
<evidence type="ECO:0000256" key="5">
    <source>
        <dbReference type="ARBA" id="ARBA00023136"/>
    </source>
</evidence>
<evidence type="ECO:0000256" key="1">
    <source>
        <dbReference type="ARBA" id="ARBA00004571"/>
    </source>
</evidence>
<protein>
    <recommendedName>
        <fullName evidence="8">TonB-dependent transporter Oar-like beta-barrel domain-containing protein</fullName>
    </recommendedName>
</protein>
<dbReference type="GO" id="GO:0044718">
    <property type="term" value="P:siderophore transmembrane transport"/>
    <property type="evidence" value="ECO:0007669"/>
    <property type="project" value="TreeGrafter"/>
</dbReference>
<dbReference type="PANTHER" id="PTHR30069">
    <property type="entry name" value="TONB-DEPENDENT OUTER MEMBRANE RECEPTOR"/>
    <property type="match status" value="1"/>
</dbReference>
<proteinExistence type="predicted"/>
<dbReference type="PANTHER" id="PTHR30069:SF46">
    <property type="entry name" value="OAR PROTEIN"/>
    <property type="match status" value="1"/>
</dbReference>
<accession>Q023L4</accession>
<dbReference type="SUPFAM" id="SSF49452">
    <property type="entry name" value="Starch-binding domain-like"/>
    <property type="match status" value="1"/>
</dbReference>
<dbReference type="GO" id="GO:0015344">
    <property type="term" value="F:siderophore uptake transmembrane transporter activity"/>
    <property type="evidence" value="ECO:0007669"/>
    <property type="project" value="TreeGrafter"/>
</dbReference>
<dbReference type="Pfam" id="PF13620">
    <property type="entry name" value="CarboxypepD_reg"/>
    <property type="match status" value="1"/>
</dbReference>
<feature type="signal peptide" evidence="7">
    <location>
        <begin position="1"/>
        <end position="17"/>
    </location>
</feature>
<keyword evidence="2" id="KW-0813">Transport</keyword>